<proteinExistence type="inferred from homology"/>
<dbReference type="eggNOG" id="KOG3663">
    <property type="taxonomic scope" value="Eukaryota"/>
</dbReference>
<feature type="compositionally biased region" description="Polar residues" evidence="10">
    <location>
        <begin position="299"/>
        <end position="315"/>
    </location>
</feature>
<dbReference type="PANTHER" id="PTHR11492:SF6">
    <property type="entry name" value="NUCLEAR FACTOR 1 A-TYPE"/>
    <property type="match status" value="1"/>
</dbReference>
<feature type="region of interest" description="Disordered" evidence="10">
    <location>
        <begin position="394"/>
        <end position="476"/>
    </location>
</feature>
<dbReference type="Pfam" id="PF00859">
    <property type="entry name" value="CTF_NFI"/>
    <property type="match status" value="2"/>
</dbReference>
<dbReference type="GO" id="GO:0000978">
    <property type="term" value="F:RNA polymerase II cis-regulatory region sequence-specific DNA binding"/>
    <property type="evidence" value="ECO:0007669"/>
    <property type="project" value="TreeGrafter"/>
</dbReference>
<evidence type="ECO:0000313" key="13">
    <source>
        <dbReference type="Proteomes" id="UP000007635"/>
    </source>
</evidence>
<comment type="similarity">
    <text evidence="9">Belongs to the CTF/NF-I family.</text>
</comment>
<dbReference type="InParanoid" id="G3NFM6"/>
<sequence>MLLPPCLTSTLLSVPQDEFHPFIEALLPHVRAFAYTWFNLQARKRKYFKKHEKRMSKEEERAVKDELLGEKPEVKQKWASRLLAKLRKDIRPEFREDFVLTVTGKKPPCCVLSNPDQKGKMRRIDCLRQADKVWRLDLVMVILFKGIPLESTDGERLVKSPQCSNPTLCVQPHHIGVSVKELDLYLAYFVHAETGQSESPNQASDSDIKEQPENGHLGFQDSFVTPGVFTVAELVRVSQTPIAAGTGPNFSLADLDSSSYYSMSPGAMRRPLPSTSSSGSAKRIKCMEEDVDSPGEESYYTSQGRSPGSGSQASSWHDVEPAGYKLRGSLASSFISRQASAHAPPSSLHFSSSPILQQPGSYFSHPAIRYHPQETLKEFVQLVCPDSAQQAGQVGFLNPNNSSQGKVHNPFLPTPMLPPPPPPPMARPVPLPVDAKPPSTSSAEGGGNSPTSPTYSTPTSSPAQRFGPRDPGFNIPQQPIERQMCVFWFMCIKGTK</sequence>
<keyword evidence="6 9" id="KW-0010">Activator</keyword>
<keyword evidence="13" id="KW-1185">Reference proteome</keyword>
<dbReference type="InterPro" id="IPR019548">
    <property type="entry name" value="CTF/NFI_DNA-bd_N"/>
</dbReference>
<feature type="compositionally biased region" description="Low complexity" evidence="10">
    <location>
        <begin position="449"/>
        <end position="462"/>
    </location>
</feature>
<dbReference type="GO" id="GO:0000981">
    <property type="term" value="F:DNA-binding transcription factor activity, RNA polymerase II-specific"/>
    <property type="evidence" value="ECO:0007669"/>
    <property type="project" value="TreeGrafter"/>
</dbReference>
<feature type="domain" description="CTF/NF-I" evidence="11">
    <location>
        <begin position="8"/>
        <end position="200"/>
    </location>
</feature>
<dbReference type="Bgee" id="ENSGACG00000003153">
    <property type="expression patterns" value="Expressed in camera-type eye and 7 other cell types or tissues"/>
</dbReference>
<evidence type="ECO:0000256" key="7">
    <source>
        <dbReference type="ARBA" id="ARBA00023163"/>
    </source>
</evidence>
<comment type="function">
    <text evidence="9">Recognizes and binds the palindromic sequence 5'-TTGGCNNNNNGCCAA-3' present in viral and cellular promoters and in the origin of replication of adenovirus type 2. These proteins are individually capable of activating transcription and replication.</text>
</comment>
<dbReference type="InterPro" id="IPR003619">
    <property type="entry name" value="MAD_homology1_Dwarfin-type"/>
</dbReference>
<dbReference type="GO" id="GO:0045893">
    <property type="term" value="P:positive regulation of DNA-templated transcription"/>
    <property type="evidence" value="ECO:0007669"/>
    <property type="project" value="UniProtKB-ARBA"/>
</dbReference>
<evidence type="ECO:0000259" key="11">
    <source>
        <dbReference type="PROSITE" id="PS51080"/>
    </source>
</evidence>
<dbReference type="GO" id="GO:0006260">
    <property type="term" value="P:DNA replication"/>
    <property type="evidence" value="ECO:0007669"/>
    <property type="project" value="UniProtKB-KW"/>
</dbReference>
<reference evidence="12" key="2">
    <citation type="submission" date="2025-08" db="UniProtKB">
        <authorList>
            <consortium name="Ensembl"/>
        </authorList>
    </citation>
    <scope>IDENTIFICATION</scope>
</reference>
<evidence type="ECO:0000256" key="6">
    <source>
        <dbReference type="ARBA" id="ARBA00023159"/>
    </source>
</evidence>
<dbReference type="Ensembl" id="ENSGACT00000004145.2">
    <property type="protein sequence ID" value="ENSGACP00000004131.2"/>
    <property type="gene ID" value="ENSGACG00000003153.2"/>
</dbReference>
<feature type="compositionally biased region" description="Polar residues" evidence="10">
    <location>
        <begin position="394"/>
        <end position="406"/>
    </location>
</feature>
<evidence type="ECO:0000256" key="1">
    <source>
        <dbReference type="ARBA" id="ARBA00004123"/>
    </source>
</evidence>
<evidence type="ECO:0000256" key="3">
    <source>
        <dbReference type="ARBA" id="ARBA00022705"/>
    </source>
</evidence>
<evidence type="ECO:0000256" key="9">
    <source>
        <dbReference type="RuleBase" id="RU000690"/>
    </source>
</evidence>
<reference evidence="12" key="3">
    <citation type="submission" date="2025-09" db="UniProtKB">
        <authorList>
            <consortium name="Ensembl"/>
        </authorList>
    </citation>
    <scope>IDENTIFICATION</scope>
</reference>
<evidence type="ECO:0000313" key="12">
    <source>
        <dbReference type="Ensembl" id="ENSGACP00000004131.2"/>
    </source>
</evidence>
<keyword evidence="3 9" id="KW-0235">DNA replication</keyword>
<dbReference type="PROSITE" id="PS51080">
    <property type="entry name" value="CTF_NFI_2"/>
    <property type="match status" value="1"/>
</dbReference>
<evidence type="ECO:0000256" key="10">
    <source>
        <dbReference type="SAM" id="MobiDB-lite"/>
    </source>
</evidence>
<protein>
    <recommendedName>
        <fullName evidence="9">Nuclear factor 1</fullName>
    </recommendedName>
</protein>
<dbReference type="GeneTree" id="ENSGT00950000182916"/>
<feature type="compositionally biased region" description="Polar residues" evidence="10">
    <location>
        <begin position="196"/>
        <end position="205"/>
    </location>
</feature>
<keyword evidence="4 9" id="KW-0805">Transcription regulation</keyword>
<name>G3NFM6_GASAC</name>
<feature type="compositionally biased region" description="Pro residues" evidence="10">
    <location>
        <begin position="412"/>
        <end position="431"/>
    </location>
</feature>
<evidence type="ECO:0000256" key="4">
    <source>
        <dbReference type="ARBA" id="ARBA00023015"/>
    </source>
</evidence>
<dbReference type="Pfam" id="PF03165">
    <property type="entry name" value="MH1"/>
    <property type="match status" value="1"/>
</dbReference>
<feature type="region of interest" description="Disordered" evidence="10">
    <location>
        <begin position="196"/>
        <end position="217"/>
    </location>
</feature>
<dbReference type="InterPro" id="IPR020604">
    <property type="entry name" value="CTF/NFI_DNA-bd-dom"/>
</dbReference>
<dbReference type="InterPro" id="IPR019739">
    <property type="entry name" value="CTF/NFI_DNA-bd_CS"/>
</dbReference>
<evidence type="ECO:0000256" key="8">
    <source>
        <dbReference type="ARBA" id="ARBA00023242"/>
    </source>
</evidence>
<dbReference type="GO" id="GO:0005634">
    <property type="term" value="C:nucleus"/>
    <property type="evidence" value="ECO:0007669"/>
    <property type="project" value="UniProtKB-SubCell"/>
</dbReference>
<dbReference type="PROSITE" id="PS00349">
    <property type="entry name" value="CTF_NFI_1"/>
    <property type="match status" value="1"/>
</dbReference>
<dbReference type="OMA" id="XSPHATP"/>
<organism evidence="12 13">
    <name type="scientific">Gasterosteus aculeatus aculeatus</name>
    <name type="common">three-spined stickleback</name>
    <dbReference type="NCBI Taxonomy" id="481459"/>
    <lineage>
        <taxon>Eukaryota</taxon>
        <taxon>Metazoa</taxon>
        <taxon>Chordata</taxon>
        <taxon>Craniata</taxon>
        <taxon>Vertebrata</taxon>
        <taxon>Euteleostomi</taxon>
        <taxon>Actinopterygii</taxon>
        <taxon>Neopterygii</taxon>
        <taxon>Teleostei</taxon>
        <taxon>Neoteleostei</taxon>
        <taxon>Acanthomorphata</taxon>
        <taxon>Eupercaria</taxon>
        <taxon>Perciformes</taxon>
        <taxon>Cottioidei</taxon>
        <taxon>Gasterosteales</taxon>
        <taxon>Gasterosteidae</taxon>
        <taxon>Gasterosteus</taxon>
    </lineage>
</organism>
<dbReference type="InterPro" id="IPR000647">
    <property type="entry name" value="CTF/NFI"/>
</dbReference>
<dbReference type="AlphaFoldDB" id="G3NFM6"/>
<evidence type="ECO:0000256" key="5">
    <source>
        <dbReference type="ARBA" id="ARBA00023125"/>
    </source>
</evidence>
<dbReference type="Pfam" id="PF10524">
    <property type="entry name" value="NfI_DNAbd_pre-N"/>
    <property type="match status" value="1"/>
</dbReference>
<dbReference type="SMART" id="SM00523">
    <property type="entry name" value="DWA"/>
    <property type="match status" value="1"/>
</dbReference>
<keyword evidence="5 9" id="KW-0238">DNA-binding</keyword>
<accession>G3NFM6</accession>
<comment type="subcellular location">
    <subcellularLocation>
        <location evidence="1 9">Nucleus</location>
    </subcellularLocation>
</comment>
<keyword evidence="8 9" id="KW-0539">Nucleus</keyword>
<reference evidence="12 13" key="1">
    <citation type="journal article" date="2021" name="G3 (Bethesda)">
        <title>Improved contiguity of the threespine stickleback genome using long-read sequencing.</title>
        <authorList>
            <person name="Nath S."/>
            <person name="Shaw D.E."/>
            <person name="White M.A."/>
        </authorList>
    </citation>
    <scope>NUCLEOTIDE SEQUENCE [LARGE SCALE GENOMIC DNA]</scope>
    <source>
        <strain evidence="12 13">Lake Benthic</strain>
    </source>
</reference>
<evidence type="ECO:0000256" key="2">
    <source>
        <dbReference type="ARBA" id="ARBA00011432"/>
    </source>
</evidence>
<dbReference type="Proteomes" id="UP000007635">
    <property type="component" value="Chromosome VIII"/>
</dbReference>
<keyword evidence="7 9" id="KW-0804">Transcription</keyword>
<dbReference type="PANTHER" id="PTHR11492">
    <property type="entry name" value="NUCLEAR FACTOR I"/>
    <property type="match status" value="1"/>
</dbReference>
<feature type="region of interest" description="Disordered" evidence="10">
    <location>
        <begin position="266"/>
        <end position="317"/>
    </location>
</feature>
<comment type="subunit">
    <text evidence="2 9">Binds DNA as a homodimer.</text>
</comment>